<evidence type="ECO:0000313" key="9">
    <source>
        <dbReference type="EMBL" id="MBD3923867.1"/>
    </source>
</evidence>
<keyword evidence="10" id="KW-1185">Reference proteome</keyword>
<evidence type="ECO:0000256" key="3">
    <source>
        <dbReference type="ARBA" id="ARBA00022679"/>
    </source>
</evidence>
<feature type="transmembrane region" description="Helical" evidence="8">
    <location>
        <begin position="246"/>
        <end position="268"/>
    </location>
</feature>
<feature type="transmembrane region" description="Helical" evidence="8">
    <location>
        <begin position="349"/>
        <end position="369"/>
    </location>
</feature>
<feature type="transmembrane region" description="Helical" evidence="8">
    <location>
        <begin position="156"/>
        <end position="180"/>
    </location>
</feature>
<accession>A0ABR8N6U3</accession>
<dbReference type="RefSeq" id="WP_191193695.1">
    <property type="nucleotide sequence ID" value="NZ_JACXYZ010000001.1"/>
</dbReference>
<keyword evidence="2" id="KW-1003">Cell membrane</keyword>
<dbReference type="InterPro" id="IPR018584">
    <property type="entry name" value="GT87"/>
</dbReference>
<keyword evidence="4 8" id="KW-0812">Transmembrane</keyword>
<sequence length="388" mass="41318">MASPPGRQLVASVAAVVVVAATVGALVGGFPDLHVYRYAGQSVLDQWPAYRYDDPVTGYPLTYPPFAALLMVPVALLPGWAAAGLWTGLSAGCLAAVVVLVRREQGRPVPWAWVPAASLAALALEPVWQNYAFGQVNAILMLLVLVDVLRPERRWSGVLVGIAAGVKLAPLVFVVLLLVVGQRAAAARAAAAFAATVVVGLVAFPGAASYWTDGLLDPGRVGPPALAHNQSVSGALTRVLGAPPPAVLWLAVAVPLTAGVLLVARAWWRRGDRVIAACLGALAMLLASPVSWSHHWVWAMPMALALWQRSRVAALLWTAVFVARPMLWLPWAEGRELDWRWWEHVPGNAYVLASLGIVAWLAVTARAGAPSSRGRRSSSSCSRRARRR</sequence>
<dbReference type="Proteomes" id="UP000618818">
    <property type="component" value="Unassembled WGS sequence"/>
</dbReference>
<organism evidence="9 10">
    <name type="scientific">Nocardioides cavernae</name>
    <dbReference type="NCBI Taxonomy" id="1921566"/>
    <lineage>
        <taxon>Bacteria</taxon>
        <taxon>Bacillati</taxon>
        <taxon>Actinomycetota</taxon>
        <taxon>Actinomycetes</taxon>
        <taxon>Propionibacteriales</taxon>
        <taxon>Nocardioidaceae</taxon>
        <taxon>Nocardioides</taxon>
    </lineage>
</organism>
<evidence type="ECO:0000256" key="4">
    <source>
        <dbReference type="ARBA" id="ARBA00022692"/>
    </source>
</evidence>
<evidence type="ECO:0000256" key="1">
    <source>
        <dbReference type="ARBA" id="ARBA00004651"/>
    </source>
</evidence>
<proteinExistence type="inferred from homology"/>
<feature type="transmembrane region" description="Helical" evidence="8">
    <location>
        <begin position="130"/>
        <end position="149"/>
    </location>
</feature>
<dbReference type="EMBL" id="JACXYZ010000001">
    <property type="protein sequence ID" value="MBD3923867.1"/>
    <property type="molecule type" value="Genomic_DNA"/>
</dbReference>
<name>A0ABR8N6U3_9ACTN</name>
<evidence type="ECO:0000256" key="8">
    <source>
        <dbReference type="SAM" id="Phobius"/>
    </source>
</evidence>
<evidence type="ECO:0000313" key="10">
    <source>
        <dbReference type="Proteomes" id="UP000618818"/>
    </source>
</evidence>
<comment type="similarity">
    <text evidence="7">Belongs to the glycosyltransferase 87 family.</text>
</comment>
<feature type="transmembrane region" description="Helical" evidence="8">
    <location>
        <begin position="80"/>
        <end position="101"/>
    </location>
</feature>
<protein>
    <submittedName>
        <fullName evidence="9">DUF2029 domain-containing protein</fullName>
    </submittedName>
</protein>
<evidence type="ECO:0000256" key="5">
    <source>
        <dbReference type="ARBA" id="ARBA00022989"/>
    </source>
</evidence>
<evidence type="ECO:0000256" key="6">
    <source>
        <dbReference type="ARBA" id="ARBA00023136"/>
    </source>
</evidence>
<feature type="transmembrane region" description="Helical" evidence="8">
    <location>
        <begin position="274"/>
        <end position="292"/>
    </location>
</feature>
<evidence type="ECO:0000256" key="2">
    <source>
        <dbReference type="ARBA" id="ARBA00022475"/>
    </source>
</evidence>
<keyword evidence="5 8" id="KW-1133">Transmembrane helix</keyword>
<dbReference type="Pfam" id="PF09594">
    <property type="entry name" value="GT87"/>
    <property type="match status" value="1"/>
</dbReference>
<keyword evidence="3" id="KW-0808">Transferase</keyword>
<gene>
    <name evidence="9" type="ORF">IEZ26_04470</name>
</gene>
<keyword evidence="6 8" id="KW-0472">Membrane</keyword>
<comment type="subcellular location">
    <subcellularLocation>
        <location evidence="1">Cell membrane</location>
        <topology evidence="1">Multi-pass membrane protein</topology>
    </subcellularLocation>
</comment>
<evidence type="ECO:0000256" key="7">
    <source>
        <dbReference type="ARBA" id="ARBA00024033"/>
    </source>
</evidence>
<comment type="caution">
    <text evidence="9">The sequence shown here is derived from an EMBL/GenBank/DDBJ whole genome shotgun (WGS) entry which is preliminary data.</text>
</comment>
<reference evidence="9 10" key="1">
    <citation type="submission" date="2020-09" db="EMBL/GenBank/DDBJ databases">
        <title>novel species in genus Nocardioides.</title>
        <authorList>
            <person name="Zhang G."/>
        </authorList>
    </citation>
    <scope>NUCLEOTIDE SEQUENCE [LARGE SCALE GENOMIC DNA]</scope>
    <source>
        <strain evidence="9 10">KCTC 39551</strain>
    </source>
</reference>
<feature type="transmembrane region" description="Helical" evidence="8">
    <location>
        <begin position="186"/>
        <end position="211"/>
    </location>
</feature>